<name>A0A0V0H3A8_SOLCH</name>
<dbReference type="EMBL" id="GEDG01025947">
    <property type="protein sequence ID" value="JAP14882.1"/>
    <property type="molecule type" value="Transcribed_RNA"/>
</dbReference>
<protein>
    <submittedName>
        <fullName evidence="1">Putative ovule protein</fullName>
    </submittedName>
</protein>
<reference evidence="1" key="1">
    <citation type="submission" date="2015-12" db="EMBL/GenBank/DDBJ databases">
        <title>Gene expression during late stages of embryo sac development: a critical building block for successful pollen-pistil interactions.</title>
        <authorList>
            <person name="Liu Y."/>
            <person name="Joly V."/>
            <person name="Sabar M."/>
            <person name="Matton D.P."/>
        </authorList>
    </citation>
    <scope>NUCLEOTIDE SEQUENCE</scope>
</reference>
<sequence>MPEIEIKSSKILASWRRDHHAYFQLKVRDLIIGKNTPPAFAAVLGIAGAIKASLRANPYDKPGVLFSNHLTKYVAIRSAL</sequence>
<evidence type="ECO:0000313" key="1">
    <source>
        <dbReference type="EMBL" id="JAP14882.1"/>
    </source>
</evidence>
<proteinExistence type="predicted"/>
<organism evidence="1">
    <name type="scientific">Solanum chacoense</name>
    <name type="common">Chaco potato</name>
    <dbReference type="NCBI Taxonomy" id="4108"/>
    <lineage>
        <taxon>Eukaryota</taxon>
        <taxon>Viridiplantae</taxon>
        <taxon>Streptophyta</taxon>
        <taxon>Embryophyta</taxon>
        <taxon>Tracheophyta</taxon>
        <taxon>Spermatophyta</taxon>
        <taxon>Magnoliopsida</taxon>
        <taxon>eudicotyledons</taxon>
        <taxon>Gunneridae</taxon>
        <taxon>Pentapetalae</taxon>
        <taxon>asterids</taxon>
        <taxon>lamiids</taxon>
        <taxon>Solanales</taxon>
        <taxon>Solanaceae</taxon>
        <taxon>Solanoideae</taxon>
        <taxon>Solaneae</taxon>
        <taxon>Solanum</taxon>
    </lineage>
</organism>
<accession>A0A0V0H3A8</accession>
<dbReference type="AlphaFoldDB" id="A0A0V0H3A8"/>